<keyword evidence="2 8" id="KW-0808">Transferase</keyword>
<keyword evidence="3 8" id="KW-0479">Metal-binding</keyword>
<dbReference type="SUPFAM" id="SSF56214">
    <property type="entry name" value="4'-phosphopantetheinyl transferase"/>
    <property type="match status" value="1"/>
</dbReference>
<keyword evidence="4 8" id="KW-0276">Fatty acid metabolism</keyword>
<dbReference type="Pfam" id="PF01648">
    <property type="entry name" value="ACPS"/>
    <property type="match status" value="1"/>
</dbReference>
<comment type="caution">
    <text evidence="10">The sequence shown here is derived from an EMBL/GenBank/DDBJ whole genome shotgun (WGS) entry which is preliminary data.</text>
</comment>
<keyword evidence="8" id="KW-0963">Cytoplasm</keyword>
<comment type="function">
    <text evidence="8">Transfers the 4'-phosphopantetheine moiety from coenzyme A to a Ser of acyl-carrier-protein.</text>
</comment>
<dbReference type="GO" id="GO:0008897">
    <property type="term" value="F:holo-[acyl-carrier-protein] synthase activity"/>
    <property type="evidence" value="ECO:0007669"/>
    <property type="project" value="UniProtKB-UniRule"/>
</dbReference>
<evidence type="ECO:0000256" key="8">
    <source>
        <dbReference type="HAMAP-Rule" id="MF_00101"/>
    </source>
</evidence>
<accession>A0A9D2Q414</accession>
<evidence type="ECO:0000256" key="4">
    <source>
        <dbReference type="ARBA" id="ARBA00022832"/>
    </source>
</evidence>
<dbReference type="NCBIfam" id="TIGR00516">
    <property type="entry name" value="acpS"/>
    <property type="match status" value="1"/>
</dbReference>
<feature type="binding site" evidence="8">
    <location>
        <position position="9"/>
    </location>
    <ligand>
        <name>Mg(2+)</name>
        <dbReference type="ChEBI" id="CHEBI:18420"/>
    </ligand>
</feature>
<comment type="catalytic activity">
    <reaction evidence="8">
        <text>apo-[ACP] + CoA = holo-[ACP] + adenosine 3',5'-bisphosphate + H(+)</text>
        <dbReference type="Rhea" id="RHEA:12068"/>
        <dbReference type="Rhea" id="RHEA-COMP:9685"/>
        <dbReference type="Rhea" id="RHEA-COMP:9690"/>
        <dbReference type="ChEBI" id="CHEBI:15378"/>
        <dbReference type="ChEBI" id="CHEBI:29999"/>
        <dbReference type="ChEBI" id="CHEBI:57287"/>
        <dbReference type="ChEBI" id="CHEBI:58343"/>
        <dbReference type="ChEBI" id="CHEBI:64479"/>
        <dbReference type="EC" id="2.7.8.7"/>
    </reaction>
</comment>
<dbReference type="EMBL" id="DWWA01000020">
    <property type="protein sequence ID" value="HJC71986.1"/>
    <property type="molecule type" value="Genomic_DNA"/>
</dbReference>
<dbReference type="InterPro" id="IPR004568">
    <property type="entry name" value="Ppantetheine-prot_Trfase_dom"/>
</dbReference>
<feature type="binding site" evidence="8">
    <location>
        <position position="56"/>
    </location>
    <ligand>
        <name>Mg(2+)</name>
        <dbReference type="ChEBI" id="CHEBI:18420"/>
    </ligand>
</feature>
<evidence type="ECO:0000256" key="7">
    <source>
        <dbReference type="ARBA" id="ARBA00023160"/>
    </source>
</evidence>
<feature type="domain" description="4'-phosphopantetheinyl transferase" evidence="9">
    <location>
        <begin position="5"/>
        <end position="118"/>
    </location>
</feature>
<evidence type="ECO:0000256" key="5">
    <source>
        <dbReference type="ARBA" id="ARBA00022842"/>
    </source>
</evidence>
<dbReference type="EC" id="2.7.8.7" evidence="8"/>
<comment type="subcellular location">
    <subcellularLocation>
        <location evidence="8">Cytoplasm</location>
    </subcellularLocation>
</comment>
<organism evidence="10 11">
    <name type="scientific">Candidatus Ruthenibacterium merdavium</name>
    <dbReference type="NCBI Taxonomy" id="2838752"/>
    <lineage>
        <taxon>Bacteria</taxon>
        <taxon>Bacillati</taxon>
        <taxon>Bacillota</taxon>
        <taxon>Clostridia</taxon>
        <taxon>Eubacteriales</taxon>
        <taxon>Oscillospiraceae</taxon>
        <taxon>Ruthenibacterium</taxon>
    </lineage>
</organism>
<comment type="cofactor">
    <cofactor evidence="8">
        <name>Mg(2+)</name>
        <dbReference type="ChEBI" id="CHEBI:18420"/>
    </cofactor>
</comment>
<evidence type="ECO:0000259" key="9">
    <source>
        <dbReference type="Pfam" id="PF01648"/>
    </source>
</evidence>
<dbReference type="GO" id="GO:0006633">
    <property type="term" value="P:fatty acid biosynthetic process"/>
    <property type="evidence" value="ECO:0007669"/>
    <property type="project" value="UniProtKB-UniRule"/>
</dbReference>
<comment type="similarity">
    <text evidence="8">Belongs to the P-Pant transferase superfamily. AcpS family.</text>
</comment>
<evidence type="ECO:0000256" key="3">
    <source>
        <dbReference type="ARBA" id="ARBA00022723"/>
    </source>
</evidence>
<sequence length="126" mass="14066">MSIVGIGTDLVKIERMERAAQSEHFVARVFGEQERTLFAKRKKAPQMLAANFAAKEAFGKAIGTGIMKEFALGEVQVLRNEHGAPYFAFSGRAQHLMHERRWTAHVSLTHEGEYAAAFVVLEGEFT</sequence>
<evidence type="ECO:0000256" key="1">
    <source>
        <dbReference type="ARBA" id="ARBA00022516"/>
    </source>
</evidence>
<dbReference type="InterPro" id="IPR002582">
    <property type="entry name" value="ACPS"/>
</dbReference>
<reference evidence="10" key="2">
    <citation type="submission" date="2021-04" db="EMBL/GenBank/DDBJ databases">
        <authorList>
            <person name="Gilroy R."/>
        </authorList>
    </citation>
    <scope>NUCLEOTIDE SEQUENCE</scope>
    <source>
        <strain evidence="10">5933</strain>
    </source>
</reference>
<reference evidence="10" key="1">
    <citation type="journal article" date="2021" name="PeerJ">
        <title>Extensive microbial diversity within the chicken gut microbiome revealed by metagenomics and culture.</title>
        <authorList>
            <person name="Gilroy R."/>
            <person name="Ravi A."/>
            <person name="Getino M."/>
            <person name="Pursley I."/>
            <person name="Horton D.L."/>
            <person name="Alikhan N.F."/>
            <person name="Baker D."/>
            <person name="Gharbi K."/>
            <person name="Hall N."/>
            <person name="Watson M."/>
            <person name="Adriaenssens E.M."/>
            <person name="Foster-Nyarko E."/>
            <person name="Jarju S."/>
            <person name="Secka A."/>
            <person name="Antonio M."/>
            <person name="Oren A."/>
            <person name="Chaudhuri R.R."/>
            <person name="La Ragione R."/>
            <person name="Hildebrand F."/>
            <person name="Pallen M.J."/>
        </authorList>
    </citation>
    <scope>NUCLEOTIDE SEQUENCE</scope>
    <source>
        <strain evidence="10">5933</strain>
    </source>
</reference>
<keyword evidence="6 8" id="KW-0443">Lipid metabolism</keyword>
<dbReference type="GO" id="GO:0005737">
    <property type="term" value="C:cytoplasm"/>
    <property type="evidence" value="ECO:0007669"/>
    <property type="project" value="UniProtKB-SubCell"/>
</dbReference>
<dbReference type="NCBIfam" id="TIGR00556">
    <property type="entry name" value="pantethn_trn"/>
    <property type="match status" value="1"/>
</dbReference>
<protein>
    <recommendedName>
        <fullName evidence="8">Holo-[acyl-carrier-protein] synthase</fullName>
        <shortName evidence="8">Holo-ACP synthase</shortName>
        <ecNumber evidence="8">2.7.8.7</ecNumber>
    </recommendedName>
    <alternativeName>
        <fullName evidence="8">4'-phosphopantetheinyl transferase AcpS</fullName>
    </alternativeName>
</protein>
<evidence type="ECO:0000256" key="6">
    <source>
        <dbReference type="ARBA" id="ARBA00023098"/>
    </source>
</evidence>
<gene>
    <name evidence="8 10" type="primary">acpS</name>
    <name evidence="10" type="ORF">H9698_04225</name>
</gene>
<keyword evidence="5 8" id="KW-0460">Magnesium</keyword>
<evidence type="ECO:0000313" key="11">
    <source>
        <dbReference type="Proteomes" id="UP000823918"/>
    </source>
</evidence>
<keyword evidence="7 8" id="KW-0275">Fatty acid biosynthesis</keyword>
<dbReference type="Proteomes" id="UP000823918">
    <property type="component" value="Unassembled WGS sequence"/>
</dbReference>
<dbReference type="AlphaFoldDB" id="A0A9D2Q414"/>
<dbReference type="InterPro" id="IPR037143">
    <property type="entry name" value="4-PPantetheinyl_Trfase_dom_sf"/>
</dbReference>
<name>A0A9D2Q414_9FIRM</name>
<dbReference type="HAMAP" id="MF_00101">
    <property type="entry name" value="AcpS"/>
    <property type="match status" value="1"/>
</dbReference>
<keyword evidence="1 8" id="KW-0444">Lipid biosynthesis</keyword>
<proteinExistence type="inferred from homology"/>
<evidence type="ECO:0000256" key="2">
    <source>
        <dbReference type="ARBA" id="ARBA00022679"/>
    </source>
</evidence>
<evidence type="ECO:0000313" key="10">
    <source>
        <dbReference type="EMBL" id="HJC71986.1"/>
    </source>
</evidence>
<dbReference type="GO" id="GO:0000287">
    <property type="term" value="F:magnesium ion binding"/>
    <property type="evidence" value="ECO:0007669"/>
    <property type="project" value="UniProtKB-UniRule"/>
</dbReference>
<dbReference type="Gene3D" id="3.90.470.20">
    <property type="entry name" value="4'-phosphopantetheinyl transferase domain"/>
    <property type="match status" value="1"/>
</dbReference>
<dbReference type="InterPro" id="IPR008278">
    <property type="entry name" value="4-PPantetheinyl_Trfase_dom"/>
</dbReference>